<protein>
    <submittedName>
        <fullName evidence="2">Uncharacterized protein</fullName>
    </submittedName>
</protein>
<dbReference type="Proteomes" id="UP001516400">
    <property type="component" value="Unassembled WGS sequence"/>
</dbReference>
<organism evidence="2 3">
    <name type="scientific">Cryptolaemus montrouzieri</name>
    <dbReference type="NCBI Taxonomy" id="559131"/>
    <lineage>
        <taxon>Eukaryota</taxon>
        <taxon>Metazoa</taxon>
        <taxon>Ecdysozoa</taxon>
        <taxon>Arthropoda</taxon>
        <taxon>Hexapoda</taxon>
        <taxon>Insecta</taxon>
        <taxon>Pterygota</taxon>
        <taxon>Neoptera</taxon>
        <taxon>Endopterygota</taxon>
        <taxon>Coleoptera</taxon>
        <taxon>Polyphaga</taxon>
        <taxon>Cucujiformia</taxon>
        <taxon>Coccinelloidea</taxon>
        <taxon>Coccinellidae</taxon>
        <taxon>Scymninae</taxon>
        <taxon>Scymnini</taxon>
        <taxon>Cryptolaemus</taxon>
    </lineage>
</organism>
<accession>A0ABD2MLH5</accession>
<reference evidence="2 3" key="1">
    <citation type="journal article" date="2021" name="BMC Biol.">
        <title>Horizontally acquired antibacterial genes associated with adaptive radiation of ladybird beetles.</title>
        <authorList>
            <person name="Li H.S."/>
            <person name="Tang X.F."/>
            <person name="Huang Y.H."/>
            <person name="Xu Z.Y."/>
            <person name="Chen M.L."/>
            <person name="Du X.Y."/>
            <person name="Qiu B.Y."/>
            <person name="Chen P.T."/>
            <person name="Zhang W."/>
            <person name="Slipinski A."/>
            <person name="Escalona H.E."/>
            <person name="Waterhouse R.M."/>
            <person name="Zwick A."/>
            <person name="Pang H."/>
        </authorList>
    </citation>
    <scope>NUCLEOTIDE SEQUENCE [LARGE SCALE GENOMIC DNA]</scope>
    <source>
        <strain evidence="2">SYSU2018</strain>
    </source>
</reference>
<evidence type="ECO:0000256" key="1">
    <source>
        <dbReference type="SAM" id="SignalP"/>
    </source>
</evidence>
<evidence type="ECO:0000313" key="2">
    <source>
        <dbReference type="EMBL" id="KAL3267210.1"/>
    </source>
</evidence>
<keyword evidence="1" id="KW-0732">Signal</keyword>
<gene>
    <name evidence="2" type="ORF">HHI36_011346</name>
</gene>
<evidence type="ECO:0000313" key="3">
    <source>
        <dbReference type="Proteomes" id="UP001516400"/>
    </source>
</evidence>
<feature type="chain" id="PRO_5044800569" evidence="1">
    <location>
        <begin position="25"/>
        <end position="169"/>
    </location>
</feature>
<dbReference type="AlphaFoldDB" id="A0ABD2MLH5"/>
<sequence>MHNKLIYALLVSLNTLNLFHLSSTISPEKLKVIHFGKCESYHDIPKIVTENELDISDGIHRKTVIEVDLQEDIVDIEARVSIYKCKKENGQPVCEYFWKDHEVKDICKKLEDDDILVRFIIDSTSPKITSCPVKMVIYFRIWIQQKRSLLLNPCTDIHIKNVSKMKFPG</sequence>
<name>A0ABD2MLH5_9CUCU</name>
<keyword evidence="3" id="KW-1185">Reference proteome</keyword>
<proteinExistence type="predicted"/>
<comment type="caution">
    <text evidence="2">The sequence shown here is derived from an EMBL/GenBank/DDBJ whole genome shotgun (WGS) entry which is preliminary data.</text>
</comment>
<feature type="signal peptide" evidence="1">
    <location>
        <begin position="1"/>
        <end position="24"/>
    </location>
</feature>
<dbReference type="EMBL" id="JABFTP020000001">
    <property type="protein sequence ID" value="KAL3267210.1"/>
    <property type="molecule type" value="Genomic_DNA"/>
</dbReference>